<dbReference type="EMBL" id="JAPFPW010000006">
    <property type="protein sequence ID" value="MCW7753729.1"/>
    <property type="molecule type" value="Genomic_DNA"/>
</dbReference>
<sequence>MKNDSLVFVTDASFLKAKDGVFLRYHIHLPAGWYKGDPLVLILTGRAECLDKYDRMAALFSEKKVAVVRKDWRGQGGSGRMLRDPQKGHVENFELYRMDLLQIMEQVVAPLQPGRVLLLGHSMGSHLALQCILQGCRNIHAAVLGSPMFSIDTGPLPWPVVSEICRAAVRLGQGGAYIPGGGPFNPRAAFVGNNLTHDEEHFYRFQNFLKKHRSFQMGAPTLGWVHAADVSMQSLWDALAGKRKTLPLLILSGGEDRVVHPEMHRKAVRLLPGARHVIFPGGRHEIYMETRSIREKVWQQIEVFLMSIGFFKEP</sequence>
<dbReference type="InterPro" id="IPR051044">
    <property type="entry name" value="MAG_DAG_Lipase"/>
</dbReference>
<dbReference type="GO" id="GO:0016787">
    <property type="term" value="F:hydrolase activity"/>
    <property type="evidence" value="ECO:0007669"/>
    <property type="project" value="UniProtKB-KW"/>
</dbReference>
<proteinExistence type="predicted"/>
<evidence type="ECO:0000313" key="3">
    <source>
        <dbReference type="Proteomes" id="UP001209681"/>
    </source>
</evidence>
<feature type="domain" description="Serine aminopeptidase S33" evidence="1">
    <location>
        <begin position="39"/>
        <end position="290"/>
    </location>
</feature>
<dbReference type="Pfam" id="PF12146">
    <property type="entry name" value="Hydrolase_4"/>
    <property type="match status" value="1"/>
</dbReference>
<dbReference type="PANTHER" id="PTHR11614">
    <property type="entry name" value="PHOSPHOLIPASE-RELATED"/>
    <property type="match status" value="1"/>
</dbReference>
<dbReference type="InterPro" id="IPR029058">
    <property type="entry name" value="AB_hydrolase_fold"/>
</dbReference>
<dbReference type="InterPro" id="IPR022742">
    <property type="entry name" value="Hydrolase_4"/>
</dbReference>
<keyword evidence="3" id="KW-1185">Reference proteome</keyword>
<dbReference type="Proteomes" id="UP001209681">
    <property type="component" value="Unassembled WGS sequence"/>
</dbReference>
<organism evidence="2 3">
    <name type="scientific">Desulfobotulus pelophilus</name>
    <dbReference type="NCBI Taxonomy" id="2823377"/>
    <lineage>
        <taxon>Bacteria</taxon>
        <taxon>Pseudomonadati</taxon>
        <taxon>Thermodesulfobacteriota</taxon>
        <taxon>Desulfobacteria</taxon>
        <taxon>Desulfobacterales</taxon>
        <taxon>Desulfobacteraceae</taxon>
        <taxon>Desulfobotulus</taxon>
    </lineage>
</organism>
<dbReference type="RefSeq" id="WP_265424597.1">
    <property type="nucleotide sequence ID" value="NZ_JAPFPW010000006.1"/>
</dbReference>
<evidence type="ECO:0000259" key="1">
    <source>
        <dbReference type="Pfam" id="PF12146"/>
    </source>
</evidence>
<protein>
    <submittedName>
        <fullName evidence="2">Alpha/beta hydrolase</fullName>
    </submittedName>
</protein>
<dbReference type="Gene3D" id="3.40.50.1820">
    <property type="entry name" value="alpha/beta hydrolase"/>
    <property type="match status" value="1"/>
</dbReference>
<evidence type="ECO:0000313" key="2">
    <source>
        <dbReference type="EMBL" id="MCW7753729.1"/>
    </source>
</evidence>
<gene>
    <name evidence="2" type="ORF">OOT00_06995</name>
</gene>
<keyword evidence="2" id="KW-0378">Hydrolase</keyword>
<reference evidence="2 3" key="1">
    <citation type="submission" date="2022-11" db="EMBL/GenBank/DDBJ databases">
        <title>Desulfobotulus tamanensis H1 sp. nov. - anaerobic, alkaliphilic, sulphate reducing bacterium isolated from terrestrial mud volcano.</title>
        <authorList>
            <person name="Frolova A."/>
            <person name="Merkel A.Y."/>
            <person name="Slobodkin A.I."/>
        </authorList>
    </citation>
    <scope>NUCLEOTIDE SEQUENCE [LARGE SCALE GENOMIC DNA]</scope>
    <source>
        <strain evidence="2 3">H1</strain>
    </source>
</reference>
<name>A0ABT3N8E6_9BACT</name>
<comment type="caution">
    <text evidence="2">The sequence shown here is derived from an EMBL/GenBank/DDBJ whole genome shotgun (WGS) entry which is preliminary data.</text>
</comment>
<dbReference type="SUPFAM" id="SSF53474">
    <property type="entry name" value="alpha/beta-Hydrolases"/>
    <property type="match status" value="1"/>
</dbReference>
<accession>A0ABT3N8E6</accession>